<evidence type="ECO:0000313" key="3">
    <source>
        <dbReference type="Proteomes" id="UP000316621"/>
    </source>
</evidence>
<sequence>MVKHRDKDAGCNESSDNDDFVKPLKKTKTIKKTEKPKTNSTKPFRANFGPLHDLFRDLENKGQLLTKELIKALEATPFRDMVRVFIDNKISKDELCKSNHGLEMLIHTFTKTKDGQYGFNLVEGHELFISTPEDMVVDLGLQIIENGIEYKLINERKVTPSTNDLCIRYKFGETSPPVVRSTEVQVAIIDAIKNGRVEDFVRLVVFYMSNNFFHKNSKGDVRRITGCTFYLLKGRCRINSPGFARWDAWNISNAISVLEKFPYKISESGIFEFGHSLTIPLDVAERKLINPIKQLSRLETEQEKVMNLEKENVVLIIEKEEWINTQRGILVRFRSERNKLVAKSKLLKVDVKREIYKVMEGTLDEIFKSLDEKSRDCEQVQEHDDQPQRMEAQQEEYDIGPDEYGRKTPDTETSLPRTKSGGDTAEDGSGLFSLGLTQYLNEQGSKGDDVADFDSPEKGPRMKKNNEVHVSSLVRGVKTRSSRPEKGIGADFTPDGLGKKKENMKKGDREALQSYFKRTTPSDFAWRLIDHDGGVSFSVLGTHVQDLVDNGFLEGELLEYYMYKLDFKQKDAESQMQDSQAPEKYAKSVFMKPGALELLQSNDEDGVNEYIRDFILRIPDDVTELFIPYLQDQPCTGRFSTSISLITVGSTTTPCRIFTPKRHARLLRNS</sequence>
<dbReference type="EMBL" id="CM010723">
    <property type="protein sequence ID" value="RZC76907.1"/>
    <property type="molecule type" value="Genomic_DNA"/>
</dbReference>
<evidence type="ECO:0000313" key="2">
    <source>
        <dbReference type="EMBL" id="RZC76907.1"/>
    </source>
</evidence>
<dbReference type="Proteomes" id="UP000316621">
    <property type="component" value="Chromosome 9"/>
</dbReference>
<accession>A0A4Y7KVV7</accession>
<feature type="region of interest" description="Disordered" evidence="1">
    <location>
        <begin position="443"/>
        <end position="505"/>
    </location>
</feature>
<evidence type="ECO:0000256" key="1">
    <source>
        <dbReference type="SAM" id="MobiDB-lite"/>
    </source>
</evidence>
<reference evidence="2 3" key="1">
    <citation type="journal article" date="2018" name="Science">
        <title>The opium poppy genome and morphinan production.</title>
        <authorList>
            <person name="Guo L."/>
            <person name="Winzer T."/>
            <person name="Yang X."/>
            <person name="Li Y."/>
            <person name="Ning Z."/>
            <person name="He Z."/>
            <person name="Teodor R."/>
            <person name="Lu Y."/>
            <person name="Bowser T.A."/>
            <person name="Graham I.A."/>
            <person name="Ye K."/>
        </authorList>
    </citation>
    <scope>NUCLEOTIDE SEQUENCE [LARGE SCALE GENOMIC DNA]</scope>
    <source>
        <strain evidence="3">cv. HN1</strain>
        <tissue evidence="2">Leaves</tissue>
    </source>
</reference>
<organism evidence="2 3">
    <name type="scientific">Papaver somniferum</name>
    <name type="common">Opium poppy</name>
    <dbReference type="NCBI Taxonomy" id="3469"/>
    <lineage>
        <taxon>Eukaryota</taxon>
        <taxon>Viridiplantae</taxon>
        <taxon>Streptophyta</taxon>
        <taxon>Embryophyta</taxon>
        <taxon>Tracheophyta</taxon>
        <taxon>Spermatophyta</taxon>
        <taxon>Magnoliopsida</taxon>
        <taxon>Ranunculales</taxon>
        <taxon>Papaveraceae</taxon>
        <taxon>Papaveroideae</taxon>
        <taxon>Papaver</taxon>
    </lineage>
</organism>
<feature type="region of interest" description="Disordered" evidence="1">
    <location>
        <begin position="375"/>
        <end position="431"/>
    </location>
</feature>
<feature type="compositionally biased region" description="Basic and acidic residues" evidence="1">
    <location>
        <begin position="1"/>
        <end position="10"/>
    </location>
</feature>
<feature type="compositionally biased region" description="Basic and acidic residues" evidence="1">
    <location>
        <begin position="375"/>
        <end position="388"/>
    </location>
</feature>
<protein>
    <submittedName>
        <fullName evidence="2">Uncharacterized protein</fullName>
    </submittedName>
</protein>
<gene>
    <name evidence="2" type="ORF">C5167_001091</name>
</gene>
<name>A0A4Y7KVV7_PAPSO</name>
<proteinExistence type="predicted"/>
<dbReference type="Gramene" id="RZC76907">
    <property type="protein sequence ID" value="RZC76907"/>
    <property type="gene ID" value="C5167_001091"/>
</dbReference>
<feature type="compositionally biased region" description="Basic and acidic residues" evidence="1">
    <location>
        <begin position="445"/>
        <end position="467"/>
    </location>
</feature>
<keyword evidence="3" id="KW-1185">Reference proteome</keyword>
<feature type="region of interest" description="Disordered" evidence="1">
    <location>
        <begin position="1"/>
        <end position="43"/>
    </location>
</feature>
<dbReference type="AlphaFoldDB" id="A0A4Y7KVV7"/>